<evidence type="ECO:0008006" key="2">
    <source>
        <dbReference type="Google" id="ProtNLM"/>
    </source>
</evidence>
<dbReference type="EMBL" id="UOFA01000327">
    <property type="protein sequence ID" value="VAW47211.1"/>
    <property type="molecule type" value="Genomic_DNA"/>
</dbReference>
<protein>
    <recommendedName>
        <fullName evidence="2">Transmembrane protein</fullName>
    </recommendedName>
</protein>
<reference evidence="1" key="1">
    <citation type="submission" date="2018-06" db="EMBL/GenBank/DDBJ databases">
        <authorList>
            <person name="Zhirakovskaya E."/>
        </authorList>
    </citation>
    <scope>NUCLEOTIDE SEQUENCE</scope>
</reference>
<gene>
    <name evidence="1" type="ORF">MNBD_GAMMA02-575</name>
</gene>
<dbReference type="AlphaFoldDB" id="A0A3B0VVY1"/>
<sequence>MQAKTKNRMTIIFTVLLFTTPVVVAYLLSSGLIDYHPEDTKNNGHFVSPLVKVADYSDAAWVAGLAGHWTLIRRTPVVCANQCQSLENDLHKYRLSMGHRAEKLSLMLIADGFNSEVPDKFPHIKKVSIAGNKALQSVFEQLSEVSLLDGQGMYVVAPEGYLMMAFTPENTSTDIIRDLSLLVKRKGD</sequence>
<organism evidence="1">
    <name type="scientific">hydrothermal vent metagenome</name>
    <dbReference type="NCBI Taxonomy" id="652676"/>
    <lineage>
        <taxon>unclassified sequences</taxon>
        <taxon>metagenomes</taxon>
        <taxon>ecological metagenomes</taxon>
    </lineage>
</organism>
<accession>A0A3B0VVY1</accession>
<evidence type="ECO:0000313" key="1">
    <source>
        <dbReference type="EMBL" id="VAW47211.1"/>
    </source>
</evidence>
<proteinExistence type="predicted"/>
<name>A0A3B0VVY1_9ZZZZ</name>